<organism evidence="1 2">
    <name type="scientific">Paramesorhizobium deserti</name>
    <dbReference type="NCBI Taxonomy" id="1494590"/>
    <lineage>
        <taxon>Bacteria</taxon>
        <taxon>Pseudomonadati</taxon>
        <taxon>Pseudomonadota</taxon>
        <taxon>Alphaproteobacteria</taxon>
        <taxon>Hyphomicrobiales</taxon>
        <taxon>Phyllobacteriaceae</taxon>
        <taxon>Paramesorhizobium</taxon>
    </lineage>
</organism>
<dbReference type="InterPro" id="IPR036388">
    <property type="entry name" value="WH-like_DNA-bd_sf"/>
</dbReference>
<proteinExistence type="predicted"/>
<dbReference type="SUPFAM" id="SSF46785">
    <property type="entry name" value="Winged helix' DNA-binding domain"/>
    <property type="match status" value="1"/>
</dbReference>
<dbReference type="RefSeq" id="WP_068884313.1">
    <property type="nucleotide sequence ID" value="NZ_LNTU01000037.1"/>
</dbReference>
<dbReference type="InterPro" id="IPR036390">
    <property type="entry name" value="WH_DNA-bd_sf"/>
</dbReference>
<comment type="caution">
    <text evidence="1">The sequence shown here is derived from an EMBL/GenBank/DDBJ whole genome shotgun (WGS) entry which is preliminary data.</text>
</comment>
<evidence type="ECO:0000313" key="1">
    <source>
        <dbReference type="EMBL" id="KXF75928.1"/>
    </source>
</evidence>
<dbReference type="Proteomes" id="UP000070107">
    <property type="component" value="Unassembled WGS sequence"/>
</dbReference>
<dbReference type="OrthoDB" id="8420549at2"/>
<dbReference type="Gene3D" id="1.10.10.10">
    <property type="entry name" value="Winged helix-like DNA-binding domain superfamily/Winged helix DNA-binding domain"/>
    <property type="match status" value="1"/>
</dbReference>
<evidence type="ECO:0000313" key="2">
    <source>
        <dbReference type="Proteomes" id="UP000070107"/>
    </source>
</evidence>
<name>A0A135HRU2_9HYPH</name>
<reference evidence="1 2" key="1">
    <citation type="submission" date="2015-11" db="EMBL/GenBank/DDBJ databases">
        <title>Draft genome sequence of Paramesorhizobium deserti A-3-E, a strain highly resistant to diverse beta-lactam antibiotics.</title>
        <authorList>
            <person name="Lv R."/>
            <person name="Yang X."/>
            <person name="Fang N."/>
            <person name="Guo J."/>
            <person name="Luo X."/>
            <person name="Peng F."/>
            <person name="Yang R."/>
            <person name="Cui Y."/>
            <person name="Fang C."/>
            <person name="Song Y."/>
        </authorList>
    </citation>
    <scope>NUCLEOTIDE SEQUENCE [LARGE SCALE GENOMIC DNA]</scope>
    <source>
        <strain evidence="1 2">A-3-E</strain>
    </source>
</reference>
<dbReference type="STRING" id="1494590.ATN84_18415"/>
<gene>
    <name evidence="1" type="ORF">ATN84_18415</name>
</gene>
<dbReference type="EMBL" id="LNTU01000037">
    <property type="protein sequence ID" value="KXF75928.1"/>
    <property type="molecule type" value="Genomic_DNA"/>
</dbReference>
<protein>
    <submittedName>
        <fullName evidence="1">Transcriptional regulator</fullName>
    </submittedName>
</protein>
<accession>A0A135HRU2</accession>
<keyword evidence="2" id="KW-1185">Reference proteome</keyword>
<sequence>MASALKPEMQEQRFSALSLQEVFDKPFEGETPQSRLKQIGMMTVLYMMHQRGEKLTLATIKNITGMTRNTVKESIDPLVARGILQETIVKNSAGRGTAWQYEFHPDIFERLKFD</sequence>
<dbReference type="AlphaFoldDB" id="A0A135HRU2"/>